<dbReference type="InterPro" id="IPR039901">
    <property type="entry name" value="Kdotransferase"/>
</dbReference>
<dbReference type="Proteomes" id="UP001301869">
    <property type="component" value="Chromosome"/>
</dbReference>
<organism evidence="9 10">
    <name type="scientific">Halomonas piscis</name>
    <dbReference type="NCBI Taxonomy" id="3031727"/>
    <lineage>
        <taxon>Bacteria</taxon>
        <taxon>Pseudomonadati</taxon>
        <taxon>Pseudomonadota</taxon>
        <taxon>Gammaproteobacteria</taxon>
        <taxon>Oceanospirillales</taxon>
        <taxon>Halomonadaceae</taxon>
        <taxon>Halomonas</taxon>
    </lineage>
</organism>
<evidence type="ECO:0000256" key="7">
    <source>
        <dbReference type="RuleBase" id="RU365103"/>
    </source>
</evidence>
<name>A0ABY9YYY5_9GAMM</name>
<keyword evidence="7" id="KW-0472">Membrane</keyword>
<comment type="catalytic activity">
    <reaction evidence="6 7">
        <text>lipid IVA (E. coli) + CMP-3-deoxy-beta-D-manno-octulosonate = alpha-Kdo-(2-&gt;6)-lipid IVA (E. coli) + CMP + H(+)</text>
        <dbReference type="Rhea" id="RHEA:28066"/>
        <dbReference type="ChEBI" id="CHEBI:15378"/>
        <dbReference type="ChEBI" id="CHEBI:58603"/>
        <dbReference type="ChEBI" id="CHEBI:60364"/>
        <dbReference type="ChEBI" id="CHEBI:60377"/>
        <dbReference type="ChEBI" id="CHEBI:85987"/>
        <dbReference type="EC" id="2.4.99.12"/>
    </reaction>
</comment>
<dbReference type="RefSeq" id="WP_311883635.1">
    <property type="nucleotide sequence ID" value="NZ_CP119391.1"/>
</dbReference>
<reference evidence="9 10" key="1">
    <citation type="submission" date="2023-03" db="EMBL/GenBank/DDBJ databases">
        <title>Halomonas sp. nov., isolated from Korean tranditional fermented seafood 'Jeotgal'.</title>
        <authorList>
            <person name="Kim B."/>
            <person name="Shin N.-R."/>
        </authorList>
    </citation>
    <scope>NUCLEOTIDE SEQUENCE [LARGE SCALE GENOMIC DNA]</scope>
    <source>
        <strain evidence="9 10">SG2L-4</strain>
    </source>
</reference>
<feature type="domain" description="3-deoxy-D-manno-octulosonic-acid transferase N-terminal" evidence="8">
    <location>
        <begin position="44"/>
        <end position="224"/>
    </location>
</feature>
<keyword evidence="10" id="KW-1185">Reference proteome</keyword>
<accession>A0ABY9YYY5</accession>
<evidence type="ECO:0000313" key="9">
    <source>
        <dbReference type="EMBL" id="WNK20088.1"/>
    </source>
</evidence>
<dbReference type="Pfam" id="PF04413">
    <property type="entry name" value="Glycos_transf_N"/>
    <property type="match status" value="1"/>
</dbReference>
<protein>
    <recommendedName>
        <fullName evidence="3 7">3-deoxy-D-manno-octulosonic acid transferase</fullName>
        <shortName evidence="7">Kdo transferase</shortName>
        <ecNumber evidence="2 7">2.4.99.12</ecNumber>
    </recommendedName>
    <alternativeName>
        <fullName evidence="5 7">Lipid IV(A) 3-deoxy-D-manno-octulosonic acid transferase</fullName>
    </alternativeName>
</protein>
<evidence type="ECO:0000256" key="5">
    <source>
        <dbReference type="ARBA" id="ARBA00031445"/>
    </source>
</evidence>
<evidence type="ECO:0000259" key="8">
    <source>
        <dbReference type="Pfam" id="PF04413"/>
    </source>
</evidence>
<comment type="subcellular location">
    <subcellularLocation>
        <location evidence="7">Cell membrane</location>
    </subcellularLocation>
</comment>
<dbReference type="PANTHER" id="PTHR42755">
    <property type="entry name" value="3-DEOXY-MANNO-OCTULOSONATE CYTIDYLYLTRANSFERASE"/>
    <property type="match status" value="1"/>
</dbReference>
<evidence type="ECO:0000256" key="4">
    <source>
        <dbReference type="ARBA" id="ARBA00022679"/>
    </source>
</evidence>
<dbReference type="Gene3D" id="3.40.50.11720">
    <property type="entry name" value="3-Deoxy-D-manno-octulosonic-acid transferase, N-terminal domain"/>
    <property type="match status" value="1"/>
</dbReference>
<sequence length="449" mass="47977">MARRPRLACSRLAYSAALYALAPLIIARVRREQVPAGSAACPRRQRLGLVEGVQPPALWLHCASVGEVRAARPLIESLLERYAGHRLLVTTMTATGAEQVQALADRLDAEPAARLAHRLVPLDWPGSARRFVARVRPALAVMFETELWPNLLHACRRAGVPVAVVNGRLSPRAFARYRRIRPLMRQALGNVAWLAAKSEADAERFAALGMAAERTEVVGSLKFEVIPDAGAIEVGERLRTELEQESSARPVWVAGSTRDGEEAALLAAHAALRERHPEALLVLVPRHPRRFDAVADECRAAGFAPARRSRKAPVTRETAVYLGDTLGELGALYVAGDVAFVGGSLVPLGGQNVAEPASFGRAVLTGPSLENFEDVAEPLKAAGALAAVANADALAEALANAFDHPAQTRRQGQAGAEVVAKQRGALERTLDGLGRLLSPVPQRSGAETP</sequence>
<dbReference type="EC" id="2.4.99.12" evidence="2 7"/>
<dbReference type="Gene3D" id="3.40.50.2000">
    <property type="entry name" value="Glycogen Phosphorylase B"/>
    <property type="match status" value="1"/>
</dbReference>
<keyword evidence="7" id="KW-0448">Lipopolysaccharide biosynthesis</keyword>
<comment type="pathway">
    <text evidence="1 7">Bacterial outer membrane biogenesis; LPS core biosynthesis.</text>
</comment>
<comment type="similarity">
    <text evidence="7">Belongs to the glycosyltransferase group 1 family.</text>
</comment>
<dbReference type="InterPro" id="IPR007507">
    <property type="entry name" value="Glycos_transf_N"/>
</dbReference>
<comment type="function">
    <text evidence="7">Involved in lipopolysaccharide (LPS) biosynthesis. Catalyzes the transfer of 3-deoxy-D-manno-octulosonate (Kdo) residue(s) from CMP-Kdo to lipid IV(A), the tetraacyldisaccharide-1,4'-bisphosphate precursor of lipid A.</text>
</comment>
<dbReference type="GO" id="GO:0016740">
    <property type="term" value="F:transferase activity"/>
    <property type="evidence" value="ECO:0007669"/>
    <property type="project" value="UniProtKB-KW"/>
</dbReference>
<evidence type="ECO:0000256" key="1">
    <source>
        <dbReference type="ARBA" id="ARBA00004713"/>
    </source>
</evidence>
<dbReference type="PANTHER" id="PTHR42755:SF1">
    <property type="entry name" value="3-DEOXY-D-MANNO-OCTULOSONIC ACID TRANSFERASE, MITOCHONDRIAL-RELATED"/>
    <property type="match status" value="1"/>
</dbReference>
<keyword evidence="7" id="KW-1003">Cell membrane</keyword>
<dbReference type="SUPFAM" id="SSF53756">
    <property type="entry name" value="UDP-Glycosyltransferase/glycogen phosphorylase"/>
    <property type="match status" value="1"/>
</dbReference>
<keyword evidence="4 7" id="KW-0808">Transferase</keyword>
<evidence type="ECO:0000256" key="6">
    <source>
        <dbReference type="ARBA" id="ARBA00049183"/>
    </source>
</evidence>
<proteinExistence type="inferred from homology"/>
<dbReference type="InterPro" id="IPR038107">
    <property type="entry name" value="Glycos_transf_N_sf"/>
</dbReference>
<evidence type="ECO:0000256" key="2">
    <source>
        <dbReference type="ARBA" id="ARBA00012621"/>
    </source>
</evidence>
<evidence type="ECO:0000256" key="3">
    <source>
        <dbReference type="ARBA" id="ARBA00019077"/>
    </source>
</evidence>
<evidence type="ECO:0000313" key="10">
    <source>
        <dbReference type="Proteomes" id="UP001301869"/>
    </source>
</evidence>
<gene>
    <name evidence="9" type="ORF">P1P91_14960</name>
</gene>
<dbReference type="EMBL" id="CP119391">
    <property type="protein sequence ID" value="WNK20088.1"/>
    <property type="molecule type" value="Genomic_DNA"/>
</dbReference>